<reference evidence="1" key="1">
    <citation type="submission" date="2021-01" db="EMBL/GenBank/DDBJ databases">
        <authorList>
            <person name="Corre E."/>
            <person name="Pelletier E."/>
            <person name="Niang G."/>
            <person name="Scheremetjew M."/>
            <person name="Finn R."/>
            <person name="Kale V."/>
            <person name="Holt S."/>
            <person name="Cochrane G."/>
            <person name="Meng A."/>
            <person name="Brown T."/>
            <person name="Cohen L."/>
        </authorList>
    </citation>
    <scope>NUCLEOTIDE SEQUENCE</scope>
    <source>
        <strain evidence="1">SAG 11-49</strain>
    </source>
</reference>
<dbReference type="EMBL" id="HBFB01012424">
    <property type="protein sequence ID" value="CAD8675673.1"/>
    <property type="molecule type" value="Transcribed_RNA"/>
</dbReference>
<organism evidence="1">
    <name type="scientific">Chlamydomonas leiostraca</name>
    <dbReference type="NCBI Taxonomy" id="1034604"/>
    <lineage>
        <taxon>Eukaryota</taxon>
        <taxon>Viridiplantae</taxon>
        <taxon>Chlorophyta</taxon>
        <taxon>core chlorophytes</taxon>
        <taxon>Chlorophyceae</taxon>
        <taxon>CS clade</taxon>
        <taxon>Chlamydomonadales</taxon>
        <taxon>Chlamydomonadaceae</taxon>
        <taxon>Chlamydomonas</taxon>
    </lineage>
</organism>
<proteinExistence type="predicted"/>
<name>A0A7S0RF66_9CHLO</name>
<sequence length="182" mass="18206">MLQGLSGVPVQQGQVMGLQTINSGIDLLGLQGITLASLGGGRSGGDALQLLGASNGGQQLGGQDGVGQGQQVSLTLNGQGIGTLNLGAGMSNVGSQQILLAAAPQQGSNQLQMLNSALGQVMVAGLPLGAAGAINQQEQAAMLQGLATYRAQQRAGLYRGLSDELQGLLHGIMADPHGTVMR</sequence>
<protein>
    <submittedName>
        <fullName evidence="1">Uncharacterized protein</fullName>
    </submittedName>
</protein>
<gene>
    <name evidence="1" type="ORF">CLEI1391_LOCUS7019</name>
</gene>
<accession>A0A7S0RF66</accession>
<dbReference type="AlphaFoldDB" id="A0A7S0RF66"/>
<evidence type="ECO:0000313" key="1">
    <source>
        <dbReference type="EMBL" id="CAD8675673.1"/>
    </source>
</evidence>